<gene>
    <name evidence="2" type="ORF">MSP8886_03927</name>
</gene>
<keyword evidence="3" id="KW-1185">Reference proteome</keyword>
<dbReference type="InterPro" id="IPR041018">
    <property type="entry name" value="ADPRTs_Tse2"/>
</dbReference>
<dbReference type="RefSeq" id="WP_067019904.1">
    <property type="nucleotide sequence ID" value="NZ_FLOB01000015.1"/>
</dbReference>
<reference evidence="2 3" key="1">
    <citation type="submission" date="2016-06" db="EMBL/GenBank/DDBJ databases">
        <authorList>
            <person name="Kjaerup R.B."/>
            <person name="Dalgaard T.S."/>
            <person name="Juul-Madsen H.R."/>
        </authorList>
    </citation>
    <scope>NUCLEOTIDE SEQUENCE [LARGE SCALE GENOMIC DNA]</scope>
    <source>
        <strain evidence="2 3">CECT 8886</strain>
    </source>
</reference>
<proteinExistence type="predicted"/>
<evidence type="ECO:0000313" key="3">
    <source>
        <dbReference type="Proteomes" id="UP000092544"/>
    </source>
</evidence>
<organism evidence="2 3">
    <name type="scientific">Marinomonas spartinae</name>
    <dbReference type="NCBI Taxonomy" id="1792290"/>
    <lineage>
        <taxon>Bacteria</taxon>
        <taxon>Pseudomonadati</taxon>
        <taxon>Pseudomonadota</taxon>
        <taxon>Gammaproteobacteria</taxon>
        <taxon>Oceanospirillales</taxon>
        <taxon>Oceanospirillaceae</taxon>
        <taxon>Marinomonas</taxon>
    </lineage>
</organism>
<accession>A0A1A8TS18</accession>
<dbReference type="STRING" id="1792290.MSP8886_03927"/>
<protein>
    <recommendedName>
        <fullName evidence="1">Tse2 ADP-ribosyltransferase toxin domain-containing protein</fullName>
    </recommendedName>
</protein>
<sequence length="151" mass="17527">MDNVELLEDILLESGSIDRFFGRKIPVDLWRAKKVKSNEPLFNLVETEIERKRGAPRKPDITIENDRVFVRDRPRGISTFDRPNTFKGQWEYYKLPAGSLLPKGLVIVRDSYNPVFKATHHTIAPEMDMPLVRFKMLLNQLASMIEKDEVA</sequence>
<dbReference type="EMBL" id="FLOB01000015">
    <property type="protein sequence ID" value="SBS36979.1"/>
    <property type="molecule type" value="Genomic_DNA"/>
</dbReference>
<evidence type="ECO:0000313" key="2">
    <source>
        <dbReference type="EMBL" id="SBS36979.1"/>
    </source>
</evidence>
<dbReference type="Pfam" id="PF18648">
    <property type="entry name" value="ADPRTs_Tse2"/>
    <property type="match status" value="1"/>
</dbReference>
<dbReference type="AlphaFoldDB" id="A0A1A8TS18"/>
<dbReference type="Proteomes" id="UP000092544">
    <property type="component" value="Unassembled WGS sequence"/>
</dbReference>
<evidence type="ECO:0000259" key="1">
    <source>
        <dbReference type="Pfam" id="PF18648"/>
    </source>
</evidence>
<feature type="domain" description="Tse2 ADP-ribosyltransferase toxin" evidence="1">
    <location>
        <begin position="19"/>
        <end position="149"/>
    </location>
</feature>
<name>A0A1A8TS18_9GAMM</name>